<evidence type="ECO:0000313" key="4">
    <source>
        <dbReference type="EMBL" id="KAG8082638.1"/>
    </source>
</evidence>
<feature type="compositionally biased region" description="Polar residues" evidence="2">
    <location>
        <begin position="15"/>
        <end position="41"/>
    </location>
</feature>
<keyword evidence="1" id="KW-0862">Zinc</keyword>
<gene>
    <name evidence="4" type="ORF">GUJ93_ZPchr0014g46535</name>
</gene>
<keyword evidence="1" id="KW-0479">Metal-binding</keyword>
<dbReference type="Proteomes" id="UP000729402">
    <property type="component" value="Unassembled WGS sequence"/>
</dbReference>
<feature type="compositionally biased region" description="Gly residues" evidence="2">
    <location>
        <begin position="1"/>
        <end position="11"/>
    </location>
</feature>
<dbReference type="Pfam" id="PF14223">
    <property type="entry name" value="Retrotran_gag_2"/>
    <property type="match status" value="1"/>
</dbReference>
<keyword evidence="1" id="KW-0863">Zinc-finger</keyword>
<dbReference type="EMBL" id="JAAALK010000086">
    <property type="protein sequence ID" value="KAG8082638.1"/>
    <property type="molecule type" value="Genomic_DNA"/>
</dbReference>
<dbReference type="PANTHER" id="PTHR35317:SF23">
    <property type="entry name" value="OS04G0629600 PROTEIN"/>
    <property type="match status" value="1"/>
</dbReference>
<reference evidence="4" key="1">
    <citation type="journal article" date="2021" name="bioRxiv">
        <title>Whole Genome Assembly and Annotation of Northern Wild Rice, Zizania palustris L., Supports a Whole Genome Duplication in the Zizania Genus.</title>
        <authorList>
            <person name="Haas M."/>
            <person name="Kono T."/>
            <person name="Macchietto M."/>
            <person name="Millas R."/>
            <person name="McGilp L."/>
            <person name="Shao M."/>
            <person name="Duquette J."/>
            <person name="Hirsch C.N."/>
            <person name="Kimball J."/>
        </authorList>
    </citation>
    <scope>NUCLEOTIDE SEQUENCE</scope>
    <source>
        <tissue evidence="4">Fresh leaf tissue</tissue>
    </source>
</reference>
<reference evidence="4" key="2">
    <citation type="submission" date="2021-02" db="EMBL/GenBank/DDBJ databases">
        <authorList>
            <person name="Kimball J.A."/>
            <person name="Haas M.W."/>
            <person name="Macchietto M."/>
            <person name="Kono T."/>
            <person name="Duquette J."/>
            <person name="Shao M."/>
        </authorList>
    </citation>
    <scope>NUCLEOTIDE SEQUENCE</scope>
    <source>
        <tissue evidence="4">Fresh leaf tissue</tissue>
    </source>
</reference>
<accession>A0A8J5W5U0</accession>
<dbReference type="GO" id="GO:0008270">
    <property type="term" value="F:zinc ion binding"/>
    <property type="evidence" value="ECO:0007669"/>
    <property type="project" value="UniProtKB-KW"/>
</dbReference>
<evidence type="ECO:0000256" key="2">
    <source>
        <dbReference type="SAM" id="MobiDB-lite"/>
    </source>
</evidence>
<evidence type="ECO:0000259" key="3">
    <source>
        <dbReference type="PROSITE" id="PS50158"/>
    </source>
</evidence>
<evidence type="ECO:0000256" key="1">
    <source>
        <dbReference type="PROSITE-ProRule" id="PRU00047"/>
    </source>
</evidence>
<proteinExistence type="predicted"/>
<sequence>MSGSGNGGKDGGLYTQPSKRINVNESPSSKATMTSGFGNSATTMTGRLPYPMLTRTNYAAWAMRMKYFLRTNGAWGAVNREGTSSEVVDESKDQLALNIISQAIDDETLLRVAEKETASDVWDALRSMHVGVERVREARIQSLRSEFDNLKMSDAESMDDFSEKFTTLVGRIRELGDAMEEKYVVKKLLRGVSIKFIHVASSIMLFNDINKMTLEEAFGSLKAHEELVKGREVQREEQLLIARGYDSSRGRGRGRGRGEGRKDKSKVQCYNCQDYGHFAWECPKKEKEEEALLAQGYGSNEQTLR</sequence>
<evidence type="ECO:0000313" key="5">
    <source>
        <dbReference type="Proteomes" id="UP000729402"/>
    </source>
</evidence>
<dbReference type="Pfam" id="PF00098">
    <property type="entry name" value="zf-CCHC"/>
    <property type="match status" value="1"/>
</dbReference>
<dbReference type="PROSITE" id="PS50158">
    <property type="entry name" value="ZF_CCHC"/>
    <property type="match status" value="1"/>
</dbReference>
<dbReference type="OrthoDB" id="676285at2759"/>
<feature type="domain" description="CCHC-type" evidence="3">
    <location>
        <begin position="269"/>
        <end position="284"/>
    </location>
</feature>
<keyword evidence="5" id="KW-1185">Reference proteome</keyword>
<dbReference type="InterPro" id="IPR001878">
    <property type="entry name" value="Znf_CCHC"/>
</dbReference>
<dbReference type="SMART" id="SM00343">
    <property type="entry name" value="ZnF_C2HC"/>
    <property type="match status" value="1"/>
</dbReference>
<organism evidence="4 5">
    <name type="scientific">Zizania palustris</name>
    <name type="common">Northern wild rice</name>
    <dbReference type="NCBI Taxonomy" id="103762"/>
    <lineage>
        <taxon>Eukaryota</taxon>
        <taxon>Viridiplantae</taxon>
        <taxon>Streptophyta</taxon>
        <taxon>Embryophyta</taxon>
        <taxon>Tracheophyta</taxon>
        <taxon>Spermatophyta</taxon>
        <taxon>Magnoliopsida</taxon>
        <taxon>Liliopsida</taxon>
        <taxon>Poales</taxon>
        <taxon>Poaceae</taxon>
        <taxon>BOP clade</taxon>
        <taxon>Oryzoideae</taxon>
        <taxon>Oryzeae</taxon>
        <taxon>Zizaniinae</taxon>
        <taxon>Zizania</taxon>
    </lineage>
</organism>
<dbReference type="AlphaFoldDB" id="A0A8J5W5U0"/>
<dbReference type="PANTHER" id="PTHR35317">
    <property type="entry name" value="OS04G0629600 PROTEIN"/>
    <property type="match status" value="1"/>
</dbReference>
<name>A0A8J5W5U0_ZIZPA</name>
<dbReference type="GO" id="GO:0003676">
    <property type="term" value="F:nucleic acid binding"/>
    <property type="evidence" value="ECO:0007669"/>
    <property type="project" value="InterPro"/>
</dbReference>
<comment type="caution">
    <text evidence="4">The sequence shown here is derived from an EMBL/GenBank/DDBJ whole genome shotgun (WGS) entry which is preliminary data.</text>
</comment>
<feature type="region of interest" description="Disordered" evidence="2">
    <location>
        <begin position="1"/>
        <end position="41"/>
    </location>
</feature>
<protein>
    <recommendedName>
        <fullName evidence="3">CCHC-type domain-containing protein</fullName>
    </recommendedName>
</protein>